<dbReference type="Pfam" id="PF14103">
    <property type="entry name" value="DUF4276"/>
    <property type="match status" value="1"/>
</dbReference>
<proteinExistence type="predicted"/>
<keyword evidence="2" id="KW-1185">Reference proteome</keyword>
<name>A0ABY8BKN5_9BURK</name>
<accession>A0ABY8BKN5</accession>
<sequence>MINVVSIVEGDGEVEALPVLLRRLSQWLTPGQYTHIARPIRVRRDQFLNRPEIFEKQLRIAGHLCQAPGWILILLDADDDCPVALRESLQARAAAVLPNHRISVVLANREYEAWFVASAQSLDGKRGFVCPTLVPEADRIRGAKQWISKHVPAGAYHEVIDQPALSAAMNLEQAHHTSRSFRKLCSDWKTQHQHLKHP</sequence>
<dbReference type="RefSeq" id="WP_277418616.1">
    <property type="nucleotide sequence ID" value="NZ_CP119083.1"/>
</dbReference>
<evidence type="ECO:0000313" key="1">
    <source>
        <dbReference type="EMBL" id="WEF35973.1"/>
    </source>
</evidence>
<protein>
    <submittedName>
        <fullName evidence="1">DUF4276 family protein</fullName>
    </submittedName>
</protein>
<gene>
    <name evidence="1" type="ORF">PX653_19990</name>
</gene>
<reference evidence="1 2" key="1">
    <citation type="submission" date="2023-02" db="EMBL/GenBank/DDBJ databases">
        <title>Gemone sequence of Telluria chitinolytica ACM 3522T.</title>
        <authorList>
            <person name="Frediansyah A."/>
            <person name="Miess H."/>
            <person name="Gross H."/>
        </authorList>
    </citation>
    <scope>NUCLEOTIDE SEQUENCE [LARGE SCALE GENOMIC DNA]</scope>
    <source>
        <strain evidence="1 2">ACM 3522</strain>
    </source>
</reference>
<dbReference type="Proteomes" id="UP001216510">
    <property type="component" value="Chromosome"/>
</dbReference>
<organism evidence="1 2">
    <name type="scientific">Pseudoduganella chitinolytica</name>
    <dbReference type="NCBI Taxonomy" id="34070"/>
    <lineage>
        <taxon>Bacteria</taxon>
        <taxon>Pseudomonadati</taxon>
        <taxon>Pseudomonadota</taxon>
        <taxon>Betaproteobacteria</taxon>
        <taxon>Burkholderiales</taxon>
        <taxon>Oxalobacteraceae</taxon>
        <taxon>Telluria group</taxon>
        <taxon>Pseudoduganella</taxon>
    </lineage>
</organism>
<dbReference type="InterPro" id="IPR025455">
    <property type="entry name" value="DUF4276"/>
</dbReference>
<dbReference type="EMBL" id="CP119083">
    <property type="protein sequence ID" value="WEF35973.1"/>
    <property type="molecule type" value="Genomic_DNA"/>
</dbReference>
<evidence type="ECO:0000313" key="2">
    <source>
        <dbReference type="Proteomes" id="UP001216510"/>
    </source>
</evidence>